<gene>
    <name evidence="3" type="ORF">SAMN02745753_03838</name>
</gene>
<dbReference type="PANTHER" id="PTHR37533">
    <property type="entry name" value="FLAGELLAR HOOK-LENGTH CONTROL PROTEIN"/>
    <property type="match status" value="1"/>
</dbReference>
<dbReference type="PANTHER" id="PTHR37533:SF2">
    <property type="entry name" value="FLAGELLAR HOOK-LENGTH CONTROL PROTEIN"/>
    <property type="match status" value="1"/>
</dbReference>
<keyword evidence="3" id="KW-0969">Cilium</keyword>
<dbReference type="EMBL" id="FQVF01000021">
    <property type="protein sequence ID" value="SHG39925.1"/>
    <property type="molecule type" value="Genomic_DNA"/>
</dbReference>
<dbReference type="OrthoDB" id="1792985at2"/>
<feature type="region of interest" description="Disordered" evidence="1">
    <location>
        <begin position="512"/>
        <end position="542"/>
    </location>
</feature>
<name>A0A1M5JHP4_9GAMM</name>
<feature type="compositionally biased region" description="Low complexity" evidence="1">
    <location>
        <begin position="49"/>
        <end position="88"/>
    </location>
</feature>
<feature type="domain" description="Flagellar hook-length control protein-like C-terminal" evidence="2">
    <location>
        <begin position="438"/>
        <end position="520"/>
    </location>
</feature>
<evidence type="ECO:0000313" key="3">
    <source>
        <dbReference type="EMBL" id="SHG39925.1"/>
    </source>
</evidence>
<keyword evidence="3" id="KW-0966">Cell projection</keyword>
<organism evidence="3 4">
    <name type="scientific">Marinomonas polaris DSM 16579</name>
    <dbReference type="NCBI Taxonomy" id="1122206"/>
    <lineage>
        <taxon>Bacteria</taxon>
        <taxon>Pseudomonadati</taxon>
        <taxon>Pseudomonadota</taxon>
        <taxon>Gammaproteobacteria</taxon>
        <taxon>Oceanospirillales</taxon>
        <taxon>Oceanospirillaceae</taxon>
        <taxon>Marinomonas</taxon>
    </lineage>
</organism>
<feature type="region of interest" description="Disordered" evidence="1">
    <location>
        <begin position="1"/>
        <end position="110"/>
    </location>
</feature>
<reference evidence="4" key="1">
    <citation type="submission" date="2016-11" db="EMBL/GenBank/DDBJ databases">
        <authorList>
            <person name="Varghese N."/>
            <person name="Submissions S."/>
        </authorList>
    </citation>
    <scope>NUCLEOTIDE SEQUENCE [LARGE SCALE GENOMIC DNA]</scope>
    <source>
        <strain evidence="4">DSM 16579</strain>
    </source>
</reference>
<dbReference type="Gene3D" id="3.30.750.140">
    <property type="match status" value="1"/>
</dbReference>
<protein>
    <submittedName>
        <fullName evidence="3">Flagellar hook-length control protein FliK</fullName>
    </submittedName>
</protein>
<feature type="compositionally biased region" description="Polar residues" evidence="1">
    <location>
        <begin position="1"/>
        <end position="10"/>
    </location>
</feature>
<accession>A0A1M5JHP4</accession>
<feature type="compositionally biased region" description="Basic and acidic residues" evidence="1">
    <location>
        <begin position="36"/>
        <end position="45"/>
    </location>
</feature>
<dbReference type="InterPro" id="IPR038610">
    <property type="entry name" value="FliK-like_C_sf"/>
</dbReference>
<dbReference type="InterPro" id="IPR021136">
    <property type="entry name" value="Flagellar_hook_control-like_C"/>
</dbReference>
<sequence>MRTDSNTVLSLPSGVPPKKSALTKASTNNGAAFENDFNRAKETIRPQKSSATDAPAASSSSVSSSATDAPAASSSSVPSSANSSSTTTKTLDKNAAPISGNDKVSTSSTGSSGVVAVTKLAVAAPAVSQDSGKALQQDGQVSPADGLLIAVSAENSKLLATAVPSDLQYTEIDSSLLSDFDGAQQEEAGAQNLLADNAVVGDVGPVAVAPIATENASKDAVVTGLSSGAGVVGLDTIRRTVVSDVKNINSALNETTASEDVIEPSVGDDKSELSWVLSQMEASGVKAPPASSIGETVLNTTKVASSVAAGVIAAGAMGKGSRTEPVPASLLNEGDLSGESNLNVADALLDEDGVLINEPIELRKKEQEALLGRMSAQIDGKQNDDASPGGLNSSLHNNASRPAVAAAALNASMSNPQANNLAMSLPPSHPGWANEMSQKVAWIARDGGHTAHIRLDPPELGSLTVKVSVDSDSNTQISFIAATPQARDLLEGQMGRLREMLAQQGMDLSRADVDVSQQDTSGAQDRANNRNNGSPQGSVASNDEVDEELIAKNLSYVSASGIDYYA</sequence>
<dbReference type="Proteomes" id="UP000184517">
    <property type="component" value="Unassembled WGS sequence"/>
</dbReference>
<dbReference type="CDD" id="cd17470">
    <property type="entry name" value="T3SS_Flik_C"/>
    <property type="match status" value="1"/>
</dbReference>
<dbReference type="STRING" id="1122206.SAMN02745753_03838"/>
<evidence type="ECO:0000313" key="4">
    <source>
        <dbReference type="Proteomes" id="UP000184517"/>
    </source>
</evidence>
<proteinExistence type="predicted"/>
<keyword evidence="4" id="KW-1185">Reference proteome</keyword>
<dbReference type="AlphaFoldDB" id="A0A1M5JHP4"/>
<dbReference type="InterPro" id="IPR052563">
    <property type="entry name" value="FliK"/>
</dbReference>
<feature type="compositionally biased region" description="Polar residues" evidence="1">
    <location>
        <begin position="529"/>
        <end position="541"/>
    </location>
</feature>
<evidence type="ECO:0000256" key="1">
    <source>
        <dbReference type="SAM" id="MobiDB-lite"/>
    </source>
</evidence>
<dbReference type="Pfam" id="PF02120">
    <property type="entry name" value="Flg_hook"/>
    <property type="match status" value="1"/>
</dbReference>
<keyword evidence="3" id="KW-0282">Flagellum</keyword>
<evidence type="ECO:0000259" key="2">
    <source>
        <dbReference type="Pfam" id="PF02120"/>
    </source>
</evidence>
<dbReference type="RefSeq" id="WP_072841259.1">
    <property type="nucleotide sequence ID" value="NZ_FQVF01000021.1"/>
</dbReference>